<feature type="compositionally biased region" description="Polar residues" evidence="1">
    <location>
        <begin position="191"/>
        <end position="200"/>
    </location>
</feature>
<sequence length="209" mass="23365">MGTKMKGLIRSIKNISSQMFDDKKEPEIQIGKPMDVKHVSHIGYDGPAIESPSWMKGFDGRVESKSGPLDKMGATVETPEVNWVSEDSNRIKVRKDNAHHRSTRSVETSRDLPLLPRSTTNRRGSMDNTMASECLSKDSSSNKSRYTRRHQRGSRCSQDQNTEDDSKTDIRKKSSRRSRRSKEESLCVGSARSSTKSIGNESELGSDGV</sequence>
<accession>A0A2U1MZ74</accession>
<dbReference type="Proteomes" id="UP000245207">
    <property type="component" value="Unassembled WGS sequence"/>
</dbReference>
<dbReference type="STRING" id="35608.A0A2U1MZ74"/>
<evidence type="ECO:0000313" key="3">
    <source>
        <dbReference type="EMBL" id="PWA66562.1"/>
    </source>
</evidence>
<dbReference type="OrthoDB" id="4206278at2759"/>
<comment type="caution">
    <text evidence="3">The sequence shown here is derived from an EMBL/GenBank/DDBJ whole genome shotgun (WGS) entry which is preliminary data.</text>
</comment>
<feature type="domain" description="CRIB" evidence="2">
    <location>
        <begin position="30"/>
        <end position="43"/>
    </location>
</feature>
<name>A0A2U1MZ74_ARTAN</name>
<protein>
    <submittedName>
        <fullName evidence="3">PAK-box/P21-Rho-binding family protein</fullName>
    </submittedName>
</protein>
<dbReference type="EMBL" id="PKPP01004003">
    <property type="protein sequence ID" value="PWA66562.1"/>
    <property type="molecule type" value="Genomic_DNA"/>
</dbReference>
<dbReference type="PANTHER" id="PTHR46325">
    <property type="entry name" value="CRIB DOMAIN-CONTAINING PROTEIN RIC8"/>
    <property type="match status" value="1"/>
</dbReference>
<dbReference type="PANTHER" id="PTHR46325:SF48">
    <property type="entry name" value="CRIB DOMAIN-CONTAINING PROTEIN"/>
    <property type="match status" value="1"/>
</dbReference>
<gene>
    <name evidence="3" type="ORF">CTI12_AA326260</name>
</gene>
<keyword evidence="4" id="KW-1185">Reference proteome</keyword>
<evidence type="ECO:0000256" key="1">
    <source>
        <dbReference type="SAM" id="MobiDB-lite"/>
    </source>
</evidence>
<evidence type="ECO:0000313" key="4">
    <source>
        <dbReference type="Proteomes" id="UP000245207"/>
    </source>
</evidence>
<organism evidence="3 4">
    <name type="scientific">Artemisia annua</name>
    <name type="common">Sweet wormwood</name>
    <dbReference type="NCBI Taxonomy" id="35608"/>
    <lineage>
        <taxon>Eukaryota</taxon>
        <taxon>Viridiplantae</taxon>
        <taxon>Streptophyta</taxon>
        <taxon>Embryophyta</taxon>
        <taxon>Tracheophyta</taxon>
        <taxon>Spermatophyta</taxon>
        <taxon>Magnoliopsida</taxon>
        <taxon>eudicotyledons</taxon>
        <taxon>Gunneridae</taxon>
        <taxon>Pentapetalae</taxon>
        <taxon>asterids</taxon>
        <taxon>campanulids</taxon>
        <taxon>Asterales</taxon>
        <taxon>Asteraceae</taxon>
        <taxon>Asteroideae</taxon>
        <taxon>Anthemideae</taxon>
        <taxon>Artemisiinae</taxon>
        <taxon>Artemisia</taxon>
    </lineage>
</organism>
<proteinExistence type="predicted"/>
<reference evidence="3 4" key="1">
    <citation type="journal article" date="2018" name="Mol. Plant">
        <title>The genome of Artemisia annua provides insight into the evolution of Asteraceae family and artemisinin biosynthesis.</title>
        <authorList>
            <person name="Shen Q."/>
            <person name="Zhang L."/>
            <person name="Liao Z."/>
            <person name="Wang S."/>
            <person name="Yan T."/>
            <person name="Shi P."/>
            <person name="Liu M."/>
            <person name="Fu X."/>
            <person name="Pan Q."/>
            <person name="Wang Y."/>
            <person name="Lv Z."/>
            <person name="Lu X."/>
            <person name="Zhang F."/>
            <person name="Jiang W."/>
            <person name="Ma Y."/>
            <person name="Chen M."/>
            <person name="Hao X."/>
            <person name="Li L."/>
            <person name="Tang Y."/>
            <person name="Lv G."/>
            <person name="Zhou Y."/>
            <person name="Sun X."/>
            <person name="Brodelius P.E."/>
            <person name="Rose J.K.C."/>
            <person name="Tang K."/>
        </authorList>
    </citation>
    <scope>NUCLEOTIDE SEQUENCE [LARGE SCALE GENOMIC DNA]</scope>
    <source>
        <strain evidence="4">cv. Huhao1</strain>
        <tissue evidence="3">Leaf</tissue>
    </source>
</reference>
<feature type="region of interest" description="Disordered" evidence="1">
    <location>
        <begin position="54"/>
        <end position="74"/>
    </location>
</feature>
<dbReference type="AlphaFoldDB" id="A0A2U1MZ74"/>
<dbReference type="InterPro" id="IPR000095">
    <property type="entry name" value="CRIB_dom"/>
</dbReference>
<evidence type="ECO:0000259" key="2">
    <source>
        <dbReference type="PROSITE" id="PS50108"/>
    </source>
</evidence>
<feature type="region of interest" description="Disordered" evidence="1">
    <location>
        <begin position="92"/>
        <end position="209"/>
    </location>
</feature>
<dbReference type="PROSITE" id="PS50108">
    <property type="entry name" value="CRIB"/>
    <property type="match status" value="1"/>
</dbReference>
<feature type="compositionally biased region" description="Polar residues" evidence="1">
    <location>
        <begin position="117"/>
        <end position="144"/>
    </location>
</feature>
<dbReference type="Pfam" id="PF00786">
    <property type="entry name" value="PBD"/>
    <property type="match status" value="1"/>
</dbReference>